<comment type="caution">
    <text evidence="1">The sequence shown here is derived from an EMBL/GenBank/DDBJ whole genome shotgun (WGS) entry which is preliminary data.</text>
</comment>
<evidence type="ECO:0000313" key="2">
    <source>
        <dbReference type="Proteomes" id="UP000275394"/>
    </source>
</evidence>
<keyword evidence="2" id="KW-1185">Reference proteome</keyword>
<dbReference type="AlphaFoldDB" id="A0A3N2E106"/>
<sequence>MKLIEDFFDIGAKGCFMEADISSGFGPLVSVVAKLKFDNPN</sequence>
<gene>
    <name evidence="1" type="ORF">EDC56_1134</name>
</gene>
<dbReference type="EMBL" id="RKHR01000003">
    <property type="protein sequence ID" value="ROS05592.1"/>
    <property type="molecule type" value="Genomic_DNA"/>
</dbReference>
<name>A0A3N2E106_9GAMM</name>
<organism evidence="1 2">
    <name type="scientific">Sinobacterium caligoides</name>
    <dbReference type="NCBI Taxonomy" id="933926"/>
    <lineage>
        <taxon>Bacteria</taxon>
        <taxon>Pseudomonadati</taxon>
        <taxon>Pseudomonadota</taxon>
        <taxon>Gammaproteobacteria</taxon>
        <taxon>Cellvibrionales</taxon>
        <taxon>Spongiibacteraceae</taxon>
        <taxon>Sinobacterium</taxon>
    </lineage>
</organism>
<reference evidence="1 2" key="1">
    <citation type="submission" date="2018-11" db="EMBL/GenBank/DDBJ databases">
        <title>Genomic Encyclopedia of Type Strains, Phase IV (KMG-IV): sequencing the most valuable type-strain genomes for metagenomic binning, comparative biology and taxonomic classification.</title>
        <authorList>
            <person name="Goeker M."/>
        </authorList>
    </citation>
    <scope>NUCLEOTIDE SEQUENCE [LARGE SCALE GENOMIC DNA]</scope>
    <source>
        <strain evidence="1 2">DSM 100316</strain>
    </source>
</reference>
<evidence type="ECO:0000313" key="1">
    <source>
        <dbReference type="EMBL" id="ROS05592.1"/>
    </source>
</evidence>
<proteinExistence type="predicted"/>
<protein>
    <submittedName>
        <fullName evidence="1">Uncharacterized protein</fullName>
    </submittedName>
</protein>
<accession>A0A3N2E106</accession>
<dbReference type="Proteomes" id="UP000275394">
    <property type="component" value="Unassembled WGS sequence"/>
</dbReference>
<dbReference type="RefSeq" id="WP_281273335.1">
    <property type="nucleotide sequence ID" value="NZ_RKHR01000003.1"/>
</dbReference>